<dbReference type="Gene3D" id="3.90.1200.10">
    <property type="match status" value="1"/>
</dbReference>
<accession>A0A1H7IWG4</accession>
<proteinExistence type="predicted"/>
<dbReference type="STRING" id="235985.SAMN05414137_10314"/>
<dbReference type="GO" id="GO:0016301">
    <property type="term" value="F:kinase activity"/>
    <property type="evidence" value="ECO:0007669"/>
    <property type="project" value="UniProtKB-KW"/>
</dbReference>
<evidence type="ECO:0000313" key="3">
    <source>
        <dbReference type="Proteomes" id="UP000183015"/>
    </source>
</evidence>
<evidence type="ECO:0000313" key="2">
    <source>
        <dbReference type="EMBL" id="SEK66000.1"/>
    </source>
</evidence>
<keyword evidence="3" id="KW-1185">Reference proteome</keyword>
<dbReference type="OrthoDB" id="3723194at2"/>
<dbReference type="EMBL" id="FOAZ01000003">
    <property type="protein sequence ID" value="SEK66000.1"/>
    <property type="molecule type" value="Genomic_DNA"/>
</dbReference>
<dbReference type="AlphaFoldDB" id="A0A1H7IWG4"/>
<dbReference type="Pfam" id="PF01636">
    <property type="entry name" value="APH"/>
    <property type="match status" value="1"/>
</dbReference>
<feature type="domain" description="Aminoglycoside phosphotransferase" evidence="1">
    <location>
        <begin position="48"/>
        <end position="251"/>
    </location>
</feature>
<name>A0A1H7IWG4_STRJI</name>
<dbReference type="SUPFAM" id="SSF56112">
    <property type="entry name" value="Protein kinase-like (PK-like)"/>
    <property type="match status" value="1"/>
</dbReference>
<sequence>MTTTAAAEASRTHLFQACHLAGLETADARQAEVIRLGENALWRLPGGIVARISREGQHRAAAREVAVARWLASNGVPAVRPIAELEQAVDAGGRSVTFWQELPPHRPGTTANLAYLLRQLHALPVPADIDLGRLDPFVRLGDRIEEADVDPEGRAWLLDRLAQLREAWANLPAGMPECVIHGDAWTGNVAVLDSGTALLLDFERTSIGPPEWDLTSTAVSRGTFAELSEADYLAYCHAYGDTNVQLWAGYPALRDMRELRLVCFALQAALQHPHAREQAALRLACLRGLRGPRPWQWRAVP</sequence>
<dbReference type="PANTHER" id="PTHR21310">
    <property type="entry name" value="AMINOGLYCOSIDE PHOSPHOTRANSFERASE-RELATED-RELATED"/>
    <property type="match status" value="1"/>
</dbReference>
<dbReference type="Proteomes" id="UP000183015">
    <property type="component" value="Unassembled WGS sequence"/>
</dbReference>
<protein>
    <submittedName>
        <fullName evidence="2">Predicted kinase, aminoglycoside phosphotransferase (APT) family</fullName>
    </submittedName>
</protein>
<dbReference type="eggNOG" id="COG2334">
    <property type="taxonomic scope" value="Bacteria"/>
</dbReference>
<reference evidence="3" key="1">
    <citation type="submission" date="2016-10" db="EMBL/GenBank/DDBJ databases">
        <authorList>
            <person name="Varghese N."/>
        </authorList>
    </citation>
    <scope>NUCLEOTIDE SEQUENCE [LARGE SCALE GENOMIC DNA]</scope>
    <source>
        <strain evidence="3">DSM 45096 / BCRC 16803 / CGMCC 4.1857 / CIP 109030 / JCM 12277 / KCTC 19219 / NBRC 100920 / 33214</strain>
    </source>
</reference>
<dbReference type="PANTHER" id="PTHR21310:SF40">
    <property type="entry name" value="AMINOGLYCOSIDE PHOSPHOTRANSFERASE DOMAIN-CONTAINING PROTEIN-RELATED"/>
    <property type="match status" value="1"/>
</dbReference>
<evidence type="ECO:0000259" key="1">
    <source>
        <dbReference type="Pfam" id="PF01636"/>
    </source>
</evidence>
<dbReference type="InterPro" id="IPR011009">
    <property type="entry name" value="Kinase-like_dom_sf"/>
</dbReference>
<keyword evidence="2" id="KW-0418">Kinase</keyword>
<dbReference type="RefSeq" id="WP_042447667.1">
    <property type="nucleotide sequence ID" value="NZ_BBPN01000013.1"/>
</dbReference>
<dbReference type="InterPro" id="IPR002575">
    <property type="entry name" value="Aminoglycoside_PTrfase"/>
</dbReference>
<organism evidence="2 3">
    <name type="scientific">Streptacidiphilus jiangxiensis</name>
    <dbReference type="NCBI Taxonomy" id="235985"/>
    <lineage>
        <taxon>Bacteria</taxon>
        <taxon>Bacillati</taxon>
        <taxon>Actinomycetota</taxon>
        <taxon>Actinomycetes</taxon>
        <taxon>Kitasatosporales</taxon>
        <taxon>Streptomycetaceae</taxon>
        <taxon>Streptacidiphilus</taxon>
    </lineage>
</organism>
<keyword evidence="2" id="KW-0808">Transferase</keyword>
<gene>
    <name evidence="2" type="ORF">SAMN05414137_10314</name>
</gene>
<dbReference type="InterPro" id="IPR051678">
    <property type="entry name" value="AGP_Transferase"/>
</dbReference>